<evidence type="ECO:0000313" key="12">
    <source>
        <dbReference type="EMBL" id="RGR27629.1"/>
    </source>
</evidence>
<dbReference type="EMBL" id="WCLE01000004">
    <property type="protein sequence ID" value="KAB5316004.1"/>
    <property type="molecule type" value="Genomic_DNA"/>
</dbReference>
<dbReference type="STRING" id="46506.AA415_02374"/>
<dbReference type="InterPro" id="IPR002125">
    <property type="entry name" value="CMP_dCMP_dom"/>
</dbReference>
<dbReference type="GO" id="GO:0005829">
    <property type="term" value="C:cytosol"/>
    <property type="evidence" value="ECO:0007669"/>
    <property type="project" value="TreeGrafter"/>
</dbReference>
<dbReference type="PATRIC" id="fig|46506.5.peg.2546"/>
<keyword evidence="4" id="KW-0862">Zinc</keyword>
<evidence type="ECO:0000313" key="21">
    <source>
        <dbReference type="Proteomes" id="UP000283310"/>
    </source>
</evidence>
<gene>
    <name evidence="9" type="primary">cdd</name>
    <name evidence="9" type="ORF">AA415_02374</name>
    <name evidence="17" type="ORF">DW668_05140</name>
    <name evidence="16" type="ORF">DW853_03690</name>
    <name evidence="15" type="ORF">DW889_02495</name>
    <name evidence="14" type="ORF">DWV41_09325</name>
    <name evidence="13" type="ORF">DWV77_05750</name>
    <name evidence="12" type="ORF">DWY58_10220</name>
    <name evidence="11" type="ORF">DWY65_05660</name>
    <name evidence="18" type="ORF">DWZ78_09880</name>
    <name evidence="10" type="ORF">DXC34_05195</name>
    <name evidence="8" type="ORF">F9950_02560</name>
    <name evidence="7" type="ORF">F9958_02955</name>
    <name evidence="6" type="ORF">F9962_00620</name>
</gene>
<reference evidence="20 21" key="3">
    <citation type="submission" date="2018-08" db="EMBL/GenBank/DDBJ databases">
        <title>A genome reference for cultivated species of the human gut microbiota.</title>
        <authorList>
            <person name="Zou Y."/>
            <person name="Xue W."/>
            <person name="Luo G."/>
        </authorList>
    </citation>
    <scope>NUCLEOTIDE SEQUENCE [LARGE SCALE GENOMIC DNA]</scope>
    <source>
        <strain evidence="14 26">AF05-4</strain>
        <strain evidence="13 27">AF12-7</strain>
        <strain evidence="12 24">AF25-6</strain>
        <strain evidence="11 21">AF26-20BH</strain>
        <strain evidence="18 25">AF35-20</strain>
        <strain evidence="17 23">AM25-16</strain>
        <strain evidence="16 28">AM36-9BH</strain>
        <strain evidence="15 22">AM40-34</strain>
        <strain evidence="10 20">TF03-6</strain>
    </source>
</reference>
<evidence type="ECO:0000313" key="28">
    <source>
        <dbReference type="Proteomes" id="UP000285305"/>
    </source>
</evidence>
<dbReference type="EMBL" id="QSSV01000005">
    <property type="protein sequence ID" value="RGM14690.1"/>
    <property type="molecule type" value="Genomic_DNA"/>
</dbReference>
<dbReference type="SUPFAM" id="SSF53927">
    <property type="entry name" value="Cytidine deaminase-like"/>
    <property type="match status" value="1"/>
</dbReference>
<name>A0A120A1L6_BACSE</name>
<evidence type="ECO:0000313" key="17">
    <source>
        <dbReference type="EMBL" id="RHF76969.1"/>
    </source>
</evidence>
<evidence type="ECO:0000313" key="26">
    <source>
        <dbReference type="Proteomes" id="UP000284777"/>
    </source>
</evidence>
<comment type="caution">
    <text evidence="9">The sequence shown here is derived from an EMBL/GenBank/DDBJ whole genome shotgun (WGS) entry which is preliminary data.</text>
</comment>
<organism evidence="9 19">
    <name type="scientific">Bacteroides stercoris</name>
    <dbReference type="NCBI Taxonomy" id="46506"/>
    <lineage>
        <taxon>Bacteria</taxon>
        <taxon>Pseudomonadati</taxon>
        <taxon>Bacteroidota</taxon>
        <taxon>Bacteroidia</taxon>
        <taxon>Bacteroidales</taxon>
        <taxon>Bacteroidaceae</taxon>
        <taxon>Bacteroides</taxon>
    </lineage>
</organism>
<dbReference type="Proteomes" id="UP000431177">
    <property type="component" value="Unassembled WGS sequence"/>
</dbReference>
<dbReference type="EMBL" id="WCLA01000003">
    <property type="protein sequence ID" value="KAB5330241.1"/>
    <property type="molecule type" value="Genomic_DNA"/>
</dbReference>
<sequence length="160" mass="17829">MKDLNIQIAIKIYEYEELNAADRELLDAARQATYRSYAPYSHFSVGAAARLANNIIVTGTNQENAAYPSGLCAERTTLFYANSQYPDQAVETLAIAARNERGEFLEEPIPPCGACRQVMLETEKRFKRPMRILLSGEKGIYELRSVGALLPLSFDASSML</sequence>
<evidence type="ECO:0000313" key="22">
    <source>
        <dbReference type="Proteomes" id="UP000283482"/>
    </source>
</evidence>
<evidence type="ECO:0000256" key="4">
    <source>
        <dbReference type="ARBA" id="ARBA00022833"/>
    </source>
</evidence>
<dbReference type="Proteomes" id="UP000283482">
    <property type="component" value="Unassembled WGS sequence"/>
</dbReference>
<evidence type="ECO:0000313" key="29">
    <source>
        <dbReference type="Proteomes" id="UP000431177"/>
    </source>
</evidence>
<reference evidence="29 30" key="4">
    <citation type="journal article" date="2019" name="Nat. Med.">
        <title>A library of human gut bacterial isolates paired with longitudinal multiomics data enables mechanistic microbiome research.</title>
        <authorList>
            <person name="Poyet M."/>
            <person name="Groussin M."/>
            <person name="Gibbons S.M."/>
            <person name="Avila-Pacheco J."/>
            <person name="Jiang X."/>
            <person name="Kearney S.M."/>
            <person name="Perrotta A.R."/>
            <person name="Berdy B."/>
            <person name="Zhao S."/>
            <person name="Lieberman T.D."/>
            <person name="Swanson P.K."/>
            <person name="Smith M."/>
            <person name="Roesemann S."/>
            <person name="Alexander J.E."/>
            <person name="Rich S.A."/>
            <person name="Livny J."/>
            <person name="Vlamakis H."/>
            <person name="Clish C."/>
            <person name="Bullock K."/>
            <person name="Deik A."/>
            <person name="Scott J."/>
            <person name="Pierce K.A."/>
            <person name="Xavier R.J."/>
            <person name="Alm E.J."/>
        </authorList>
    </citation>
    <scope>NUCLEOTIDE SEQUENCE [LARGE SCALE GENOMIC DNA]</scope>
    <source>
        <strain evidence="6 30">BIOML-A17</strain>
        <strain evidence="8 29">BIOML-A2</strain>
        <strain evidence="7 31">BIOML-A6</strain>
    </source>
</reference>
<evidence type="ECO:0000313" key="13">
    <source>
        <dbReference type="EMBL" id="RGW34849.1"/>
    </source>
</evidence>
<reference evidence="9" key="2">
    <citation type="submission" date="2016-01" db="EMBL/GenBank/DDBJ databases">
        <authorList>
            <person name="McClelland M."/>
            <person name="Jain A."/>
            <person name="Saraogi P."/>
            <person name="Mendelson R."/>
            <person name="Westerman R."/>
            <person name="SanMiguel P."/>
            <person name="Csonka L."/>
        </authorList>
    </citation>
    <scope>NUCLEOTIDE SEQUENCE</scope>
    <source>
        <strain evidence="9">CL09T03C01</strain>
    </source>
</reference>
<dbReference type="PROSITE" id="PS00903">
    <property type="entry name" value="CYT_DCMP_DEAMINASES_1"/>
    <property type="match status" value="1"/>
</dbReference>
<keyword evidence="3 9" id="KW-0378">Hydrolase</keyword>
<accession>A0A120A1L6</accession>
<dbReference type="Proteomes" id="UP000284604">
    <property type="component" value="Unassembled WGS sequence"/>
</dbReference>
<keyword evidence="2" id="KW-0479">Metal-binding</keyword>
<proteinExistence type="inferred from homology"/>
<comment type="similarity">
    <text evidence="1">Belongs to the cytidine and deoxycytidylate deaminase family.</text>
</comment>
<evidence type="ECO:0000313" key="24">
    <source>
        <dbReference type="Proteomes" id="UP000284161"/>
    </source>
</evidence>
<evidence type="ECO:0000313" key="19">
    <source>
        <dbReference type="Proteomes" id="UP000056419"/>
    </source>
</evidence>
<dbReference type="EMBL" id="QSBD01000012">
    <property type="protein sequence ID" value="RGW96905.1"/>
    <property type="molecule type" value="Genomic_DNA"/>
</dbReference>
<dbReference type="PANTHER" id="PTHR11644">
    <property type="entry name" value="CYTIDINE DEAMINASE"/>
    <property type="match status" value="1"/>
</dbReference>
<dbReference type="AlphaFoldDB" id="A0A120A1L6"/>
<reference evidence="9 19" key="1">
    <citation type="journal article" date="2016" name="BMC Genomics">
        <title>Type VI secretion systems of human gut Bacteroidales segregate into three genetic architectures, two of which are contained on mobile genetic elements.</title>
        <authorList>
            <person name="Coyne M.J."/>
            <person name="Roelofs K.G."/>
            <person name="Comstock L.E."/>
        </authorList>
    </citation>
    <scope>NUCLEOTIDE SEQUENCE [LARGE SCALE GENOMIC DNA]</scope>
    <source>
        <strain evidence="9 19">CL09T03C01</strain>
    </source>
</reference>
<evidence type="ECO:0000256" key="1">
    <source>
        <dbReference type="ARBA" id="ARBA00006576"/>
    </source>
</evidence>
<evidence type="ECO:0000259" key="5">
    <source>
        <dbReference type="PROSITE" id="PS51747"/>
    </source>
</evidence>
<dbReference type="Proteomes" id="UP000284777">
    <property type="component" value="Unassembled WGS sequence"/>
</dbReference>
<dbReference type="EMBL" id="QRHJ01000009">
    <property type="protein sequence ID" value="RHF76969.1"/>
    <property type="molecule type" value="Genomic_DNA"/>
</dbReference>
<dbReference type="InterPro" id="IPR016192">
    <property type="entry name" value="APOBEC/CMP_deaminase_Zn-bd"/>
</dbReference>
<dbReference type="Proteomes" id="UP000056419">
    <property type="component" value="Unassembled WGS sequence"/>
</dbReference>
<dbReference type="EMBL" id="WCLP01000001">
    <property type="protein sequence ID" value="KAB5284590.1"/>
    <property type="molecule type" value="Genomic_DNA"/>
</dbReference>
<dbReference type="EMBL" id="QRPN01000008">
    <property type="protein sequence ID" value="RHM18371.1"/>
    <property type="molecule type" value="Genomic_DNA"/>
</dbReference>
<protein>
    <submittedName>
        <fullName evidence="9">Cytidine deaminase</fullName>
        <ecNumber evidence="9">3.5.4.5</ecNumber>
    </submittedName>
</protein>
<evidence type="ECO:0000313" key="8">
    <source>
        <dbReference type="EMBL" id="KAB5330241.1"/>
    </source>
</evidence>
<dbReference type="Proteomes" id="UP000467334">
    <property type="component" value="Unassembled WGS sequence"/>
</dbReference>
<dbReference type="Pfam" id="PF00383">
    <property type="entry name" value="dCMP_cyt_deam_1"/>
    <property type="match status" value="1"/>
</dbReference>
<dbReference type="Proteomes" id="UP000283310">
    <property type="component" value="Unassembled WGS sequence"/>
</dbReference>
<dbReference type="PROSITE" id="PS51747">
    <property type="entry name" value="CYT_DCMP_DEAMINASES_2"/>
    <property type="match status" value="1"/>
</dbReference>
<dbReference type="NCBIfam" id="NF004064">
    <property type="entry name" value="PRK05578.1"/>
    <property type="match status" value="1"/>
</dbReference>
<dbReference type="InterPro" id="IPR050202">
    <property type="entry name" value="Cyt/Deoxycyt_deaminase"/>
</dbReference>
<evidence type="ECO:0000313" key="23">
    <source>
        <dbReference type="Proteomes" id="UP000283762"/>
    </source>
</evidence>
<dbReference type="EMBL" id="QRTW01000007">
    <property type="protein sequence ID" value="RGR15174.1"/>
    <property type="molecule type" value="Genomic_DNA"/>
</dbReference>
<evidence type="ECO:0000313" key="10">
    <source>
        <dbReference type="EMBL" id="RGM14690.1"/>
    </source>
</evidence>
<dbReference type="GO" id="GO:0008270">
    <property type="term" value="F:zinc ion binding"/>
    <property type="evidence" value="ECO:0007669"/>
    <property type="project" value="InterPro"/>
</dbReference>
<evidence type="ECO:0000256" key="3">
    <source>
        <dbReference type="ARBA" id="ARBA00022801"/>
    </source>
</evidence>
<dbReference type="Proteomes" id="UP000440773">
    <property type="component" value="Unassembled WGS sequence"/>
</dbReference>
<dbReference type="EMBL" id="QSAF01000005">
    <property type="protein sequence ID" value="RGW34849.1"/>
    <property type="molecule type" value="Genomic_DNA"/>
</dbReference>
<evidence type="ECO:0000313" key="30">
    <source>
        <dbReference type="Proteomes" id="UP000440773"/>
    </source>
</evidence>
<dbReference type="Gene3D" id="3.40.140.10">
    <property type="entry name" value="Cytidine Deaminase, domain 2"/>
    <property type="match status" value="1"/>
</dbReference>
<dbReference type="Proteomes" id="UP000261223">
    <property type="component" value="Unassembled WGS sequence"/>
</dbReference>
<dbReference type="GO" id="GO:0072527">
    <property type="term" value="P:pyrimidine-containing compound metabolic process"/>
    <property type="evidence" value="ECO:0007669"/>
    <property type="project" value="UniProtKB-ARBA"/>
</dbReference>
<dbReference type="Proteomes" id="UP000285150">
    <property type="component" value="Unassembled WGS sequence"/>
</dbReference>
<dbReference type="EC" id="3.5.4.5" evidence="9"/>
<evidence type="ECO:0000313" key="6">
    <source>
        <dbReference type="EMBL" id="KAB5284590.1"/>
    </source>
</evidence>
<dbReference type="GO" id="GO:0042802">
    <property type="term" value="F:identical protein binding"/>
    <property type="evidence" value="ECO:0007669"/>
    <property type="project" value="UniProtKB-ARBA"/>
</dbReference>
<evidence type="ECO:0000313" key="16">
    <source>
        <dbReference type="EMBL" id="RHC32684.1"/>
    </source>
</evidence>
<feature type="domain" description="CMP/dCMP-type deaminase" evidence="5">
    <location>
        <begin position="20"/>
        <end position="157"/>
    </location>
</feature>
<dbReference type="EMBL" id="QSHQ01000004">
    <property type="protein sequence ID" value="RHC32684.1"/>
    <property type="molecule type" value="Genomic_DNA"/>
</dbReference>
<dbReference type="CDD" id="cd01283">
    <property type="entry name" value="cytidine_deaminase"/>
    <property type="match status" value="1"/>
</dbReference>
<dbReference type="EMBL" id="LRGC01000011">
    <property type="protein sequence ID" value="KWR53818.1"/>
    <property type="molecule type" value="Genomic_DNA"/>
</dbReference>
<dbReference type="EMBL" id="QRUB01000008">
    <property type="protein sequence ID" value="RGR27629.1"/>
    <property type="molecule type" value="Genomic_DNA"/>
</dbReference>
<evidence type="ECO:0000313" key="27">
    <source>
        <dbReference type="Proteomes" id="UP000285150"/>
    </source>
</evidence>
<evidence type="ECO:0000313" key="9">
    <source>
        <dbReference type="EMBL" id="KWR53818.1"/>
    </source>
</evidence>
<dbReference type="EMBL" id="QSGN01000003">
    <property type="protein sequence ID" value="RHB32820.1"/>
    <property type="molecule type" value="Genomic_DNA"/>
</dbReference>
<dbReference type="PANTHER" id="PTHR11644:SF2">
    <property type="entry name" value="CYTIDINE DEAMINASE"/>
    <property type="match status" value="1"/>
</dbReference>
<evidence type="ECO:0000313" key="18">
    <source>
        <dbReference type="EMBL" id="RHM18371.1"/>
    </source>
</evidence>
<dbReference type="InterPro" id="IPR016193">
    <property type="entry name" value="Cytidine_deaminase-like"/>
</dbReference>
<dbReference type="RefSeq" id="WP_005653146.1">
    <property type="nucleotide sequence ID" value="NZ_BAABYC010000001.1"/>
</dbReference>
<dbReference type="Proteomes" id="UP000285305">
    <property type="component" value="Unassembled WGS sequence"/>
</dbReference>
<evidence type="ECO:0000313" key="31">
    <source>
        <dbReference type="Proteomes" id="UP000467334"/>
    </source>
</evidence>
<dbReference type="Proteomes" id="UP000283762">
    <property type="component" value="Unassembled WGS sequence"/>
</dbReference>
<evidence type="ECO:0000313" key="7">
    <source>
        <dbReference type="EMBL" id="KAB5316004.1"/>
    </source>
</evidence>
<dbReference type="GeneID" id="31796333"/>
<evidence type="ECO:0000313" key="25">
    <source>
        <dbReference type="Proteomes" id="UP000284604"/>
    </source>
</evidence>
<evidence type="ECO:0000313" key="11">
    <source>
        <dbReference type="EMBL" id="RGR15174.1"/>
    </source>
</evidence>
<dbReference type="Proteomes" id="UP000284161">
    <property type="component" value="Unassembled WGS sequence"/>
</dbReference>
<evidence type="ECO:0000313" key="20">
    <source>
        <dbReference type="Proteomes" id="UP000261223"/>
    </source>
</evidence>
<keyword evidence="19" id="KW-1185">Reference proteome</keyword>
<evidence type="ECO:0000256" key="2">
    <source>
        <dbReference type="ARBA" id="ARBA00022723"/>
    </source>
</evidence>
<dbReference type="GO" id="GO:0004126">
    <property type="term" value="F:cytidine deaminase activity"/>
    <property type="evidence" value="ECO:0007669"/>
    <property type="project" value="UniProtKB-EC"/>
</dbReference>
<evidence type="ECO:0000313" key="14">
    <source>
        <dbReference type="EMBL" id="RGW96905.1"/>
    </source>
</evidence>
<evidence type="ECO:0000313" key="15">
    <source>
        <dbReference type="EMBL" id="RHB32820.1"/>
    </source>
</evidence>
<dbReference type="GO" id="GO:0055086">
    <property type="term" value="P:nucleobase-containing small molecule metabolic process"/>
    <property type="evidence" value="ECO:0007669"/>
    <property type="project" value="UniProtKB-ARBA"/>
</dbReference>